<comment type="subcellular location">
    <subcellularLocation>
        <location evidence="1">Plastid</location>
        <location evidence="1">Chloroplast</location>
    </subcellularLocation>
</comment>
<evidence type="ECO:0000259" key="8">
    <source>
        <dbReference type="Pfam" id="PF16561"/>
    </source>
</evidence>
<dbReference type="EMBL" id="BSYO01000021">
    <property type="protein sequence ID" value="GMH20359.1"/>
    <property type="molecule type" value="Genomic_DNA"/>
</dbReference>
<feature type="transmembrane region" description="Helical" evidence="7">
    <location>
        <begin position="12"/>
        <end position="34"/>
    </location>
</feature>
<keyword evidence="10" id="KW-1185">Reference proteome</keyword>
<name>A0AAD3T0F7_NEPGR</name>
<dbReference type="FunFam" id="2.60.40.10:FF:001513">
    <property type="entry name" value="Protein PTST, chloroplastic"/>
    <property type="match status" value="1"/>
</dbReference>
<dbReference type="Pfam" id="PF16561">
    <property type="entry name" value="AMPK1_CBM"/>
    <property type="match status" value="1"/>
</dbReference>
<feature type="domain" description="AMP-activated protein kinase glycogen-binding" evidence="8">
    <location>
        <begin position="251"/>
        <end position="318"/>
    </location>
</feature>
<dbReference type="GO" id="GO:0019252">
    <property type="term" value="P:starch biosynthetic process"/>
    <property type="evidence" value="ECO:0007669"/>
    <property type="project" value="UniProtKB-ARBA"/>
</dbReference>
<dbReference type="InterPro" id="IPR013783">
    <property type="entry name" value="Ig-like_fold"/>
</dbReference>
<keyword evidence="7" id="KW-0472">Membrane</keyword>
<dbReference type="Gene3D" id="2.60.40.10">
    <property type="entry name" value="Immunoglobulins"/>
    <property type="match status" value="1"/>
</dbReference>
<dbReference type="InterPro" id="IPR032640">
    <property type="entry name" value="AMPK1_CBM"/>
</dbReference>
<evidence type="ECO:0000313" key="9">
    <source>
        <dbReference type="EMBL" id="GMH20359.1"/>
    </source>
</evidence>
<dbReference type="PANTHER" id="PTHR47342:SF1">
    <property type="entry name" value="PROTEIN PTST, CHLOROPLASTIC"/>
    <property type="match status" value="1"/>
</dbReference>
<evidence type="ECO:0000256" key="6">
    <source>
        <dbReference type="SAM" id="MobiDB-lite"/>
    </source>
</evidence>
<keyword evidence="7" id="KW-0812">Transmembrane</keyword>
<evidence type="ECO:0000256" key="4">
    <source>
        <dbReference type="ARBA" id="ARBA00022946"/>
    </source>
</evidence>
<reference evidence="9" key="1">
    <citation type="submission" date="2023-05" db="EMBL/GenBank/DDBJ databases">
        <title>Nepenthes gracilis genome sequencing.</title>
        <authorList>
            <person name="Fukushima K."/>
        </authorList>
    </citation>
    <scope>NUCLEOTIDE SEQUENCE</scope>
    <source>
        <strain evidence="9">SING2019-196</strain>
    </source>
</reference>
<dbReference type="InterPro" id="IPR014756">
    <property type="entry name" value="Ig_E-set"/>
</dbReference>
<comment type="caution">
    <text evidence="9">The sequence shown here is derived from an EMBL/GenBank/DDBJ whole genome shotgun (WGS) entry which is preliminary data.</text>
</comment>
<keyword evidence="5" id="KW-0175">Coiled coil</keyword>
<keyword evidence="3" id="KW-0934">Plastid</keyword>
<sequence>MVSENRKFSFYLSLSPPPISAIGFLFLLPGSYFVSTMDFHAIGLPRQAWCPWSLSPSTLSSIYSIQCNVALSIGPHKFTHLHRSSSGKHVMCCKLWRVYSSPVNSEEQSPLSSEDYRENDESILEDSPDEPLSQPVSSDVLKSLLADAERAKLVMKLSEANQHNRFLKRQLQLKEDSLVDFKSELAVVELEIQALVALADEIAKTGIPPGSRKINGKYIQSHLLSRLEVVQEKLKEQIKDVEAAQSREVPLFWIGMAESVQVMGSFDGWSKGEHLSAEYTGSYTKFSTILFLRPGRYEIKFMVDGEWQLSPEFPTVGEGLMENNLLIVE</sequence>
<proteinExistence type="predicted"/>
<evidence type="ECO:0000256" key="1">
    <source>
        <dbReference type="ARBA" id="ARBA00004229"/>
    </source>
</evidence>
<dbReference type="SUPFAM" id="SSF81296">
    <property type="entry name" value="E set domains"/>
    <property type="match status" value="1"/>
</dbReference>
<evidence type="ECO:0000313" key="10">
    <source>
        <dbReference type="Proteomes" id="UP001279734"/>
    </source>
</evidence>
<evidence type="ECO:0000256" key="7">
    <source>
        <dbReference type="SAM" id="Phobius"/>
    </source>
</evidence>
<gene>
    <name evidence="9" type="ORF">Nepgr_022200</name>
</gene>
<keyword evidence="2" id="KW-0150">Chloroplast</keyword>
<evidence type="ECO:0000256" key="3">
    <source>
        <dbReference type="ARBA" id="ARBA00022640"/>
    </source>
</evidence>
<dbReference type="GO" id="GO:0009507">
    <property type="term" value="C:chloroplast"/>
    <property type="evidence" value="ECO:0007669"/>
    <property type="project" value="UniProtKB-SubCell"/>
</dbReference>
<keyword evidence="7" id="KW-1133">Transmembrane helix</keyword>
<protein>
    <recommendedName>
        <fullName evidence="8">AMP-activated protein kinase glycogen-binding domain-containing protein</fullName>
    </recommendedName>
</protein>
<evidence type="ECO:0000256" key="2">
    <source>
        <dbReference type="ARBA" id="ARBA00022528"/>
    </source>
</evidence>
<dbReference type="PANTHER" id="PTHR47342">
    <property type="entry name" value="PROTEIN PTST, CHLOROPLASTIC"/>
    <property type="match status" value="1"/>
</dbReference>
<keyword evidence="4" id="KW-0809">Transit peptide</keyword>
<accession>A0AAD3T0F7</accession>
<evidence type="ECO:0000256" key="5">
    <source>
        <dbReference type="ARBA" id="ARBA00023054"/>
    </source>
</evidence>
<dbReference type="Proteomes" id="UP001279734">
    <property type="component" value="Unassembled WGS sequence"/>
</dbReference>
<dbReference type="CDD" id="cd02859">
    <property type="entry name" value="E_set_AMPKbeta_like_N"/>
    <property type="match status" value="1"/>
</dbReference>
<dbReference type="AlphaFoldDB" id="A0AAD3T0F7"/>
<dbReference type="GO" id="GO:0010581">
    <property type="term" value="P:regulation of starch biosynthetic process"/>
    <property type="evidence" value="ECO:0007669"/>
    <property type="project" value="UniProtKB-ARBA"/>
</dbReference>
<organism evidence="9 10">
    <name type="scientific">Nepenthes gracilis</name>
    <name type="common">Slender pitcher plant</name>
    <dbReference type="NCBI Taxonomy" id="150966"/>
    <lineage>
        <taxon>Eukaryota</taxon>
        <taxon>Viridiplantae</taxon>
        <taxon>Streptophyta</taxon>
        <taxon>Embryophyta</taxon>
        <taxon>Tracheophyta</taxon>
        <taxon>Spermatophyta</taxon>
        <taxon>Magnoliopsida</taxon>
        <taxon>eudicotyledons</taxon>
        <taxon>Gunneridae</taxon>
        <taxon>Pentapetalae</taxon>
        <taxon>Caryophyllales</taxon>
        <taxon>Nepenthaceae</taxon>
        <taxon>Nepenthes</taxon>
    </lineage>
</organism>
<feature type="region of interest" description="Disordered" evidence="6">
    <location>
        <begin position="105"/>
        <end position="135"/>
    </location>
</feature>